<reference evidence="2 3" key="1">
    <citation type="submission" date="2019-07" db="EMBL/GenBank/DDBJ databases">
        <title>Ln-dependent methylotrophs.</title>
        <authorList>
            <person name="Tani A."/>
        </authorList>
    </citation>
    <scope>NUCLEOTIDE SEQUENCE [LARGE SCALE GENOMIC DNA]</scope>
    <source>
        <strain evidence="2 3">SM12</strain>
    </source>
</reference>
<evidence type="ECO:0000259" key="1">
    <source>
        <dbReference type="Pfam" id="PF01636"/>
    </source>
</evidence>
<dbReference type="Proteomes" id="UP000316801">
    <property type="component" value="Unassembled WGS sequence"/>
</dbReference>
<dbReference type="Gene3D" id="3.40.50.300">
    <property type="entry name" value="P-loop containing nucleotide triphosphate hydrolases"/>
    <property type="match status" value="1"/>
</dbReference>
<sequence>MIVDDQQEIRAFLSEGGPFEGAEPVTLIETHISLIALAGKSAFKLKRAVKLPYLDFSTPDFRLLACEAEVALNSLTAPGLYRGVHRVTRDEAGALRLGGEGRLVDALIEMARFDQDRLFDRMAVAGRLTPALMTQTARMIARVHRTAPVSGDVAGTRRIGDVLSINEAGFATSRVFSADEVERLSARFRSHLLRHADRLDRRAAAGKVRRCHGDLHLRNICLLEDEPRLFDCIEFNAELATTDVLYDLAFLLMDLWHRGFADLANLTMNRYLDDAEEDDGVVLLPFLMAIRAAVRAHVTATQVAESWGPSEALVREARSYFALADALLATEPPRLVAIGGLSGSGKTTVADRLAPRLGVPPGARLLESDRIRKSLFDVPAETRLPQAAYAPDVSQEVYREIALRAGVLLSAGACVVADAVFDKPENRARMADAAHAAQARFTGIWLAADTATLHRRVRERAPGPSDATVDVLARQLDRLPQVTDWRHLKADEPVEVLVEAALKG</sequence>
<dbReference type="InterPro" id="IPR002575">
    <property type="entry name" value="Aminoglycoside_PTrfase"/>
</dbReference>
<dbReference type="SUPFAM" id="SSF52540">
    <property type="entry name" value="P-loop containing nucleoside triphosphate hydrolases"/>
    <property type="match status" value="1"/>
</dbReference>
<dbReference type="Pfam" id="PF13671">
    <property type="entry name" value="AAA_33"/>
    <property type="match status" value="1"/>
</dbReference>
<accession>A0A549T4J9</accession>
<dbReference type="SUPFAM" id="SSF56112">
    <property type="entry name" value="Protein kinase-like (PK-like)"/>
    <property type="match status" value="1"/>
</dbReference>
<dbReference type="EMBL" id="VJMG01000049">
    <property type="protein sequence ID" value="TRL36752.1"/>
    <property type="molecule type" value="Genomic_DNA"/>
</dbReference>
<keyword evidence="3" id="KW-1185">Reference proteome</keyword>
<gene>
    <name evidence="2" type="ORF">FNA46_17275</name>
</gene>
<proteinExistence type="predicted"/>
<dbReference type="AlphaFoldDB" id="A0A549T4J9"/>
<evidence type="ECO:0000313" key="3">
    <source>
        <dbReference type="Proteomes" id="UP000316801"/>
    </source>
</evidence>
<evidence type="ECO:0000313" key="2">
    <source>
        <dbReference type="EMBL" id="TRL36752.1"/>
    </source>
</evidence>
<dbReference type="Pfam" id="PF01636">
    <property type="entry name" value="APH"/>
    <property type="match status" value="1"/>
</dbReference>
<dbReference type="RefSeq" id="WP_143126460.1">
    <property type="nucleotide sequence ID" value="NZ_VJMG01000049.1"/>
</dbReference>
<dbReference type="InterPro" id="IPR052732">
    <property type="entry name" value="Cell-binding_unc_protein"/>
</dbReference>
<name>A0A549T4J9_9HYPH</name>
<protein>
    <submittedName>
        <fullName evidence="2">AAA family ATPase</fullName>
    </submittedName>
</protein>
<feature type="domain" description="Aminoglycoside phosphotransferase" evidence="1">
    <location>
        <begin position="127"/>
        <end position="270"/>
    </location>
</feature>
<dbReference type="InterPro" id="IPR011009">
    <property type="entry name" value="Kinase-like_dom_sf"/>
</dbReference>
<dbReference type="Gene3D" id="3.90.1200.10">
    <property type="match status" value="1"/>
</dbReference>
<dbReference type="PANTHER" id="PTHR43883:SF1">
    <property type="entry name" value="GLUCONOKINASE"/>
    <property type="match status" value="1"/>
</dbReference>
<dbReference type="InterPro" id="IPR027417">
    <property type="entry name" value="P-loop_NTPase"/>
</dbReference>
<comment type="caution">
    <text evidence="2">The sequence shown here is derived from an EMBL/GenBank/DDBJ whole genome shotgun (WGS) entry which is preliminary data.</text>
</comment>
<organism evidence="2 3">
    <name type="scientific">Rhizobium straminoryzae</name>
    <dbReference type="NCBI Taxonomy" id="1387186"/>
    <lineage>
        <taxon>Bacteria</taxon>
        <taxon>Pseudomonadati</taxon>
        <taxon>Pseudomonadota</taxon>
        <taxon>Alphaproteobacteria</taxon>
        <taxon>Hyphomicrobiales</taxon>
        <taxon>Rhizobiaceae</taxon>
        <taxon>Rhizobium/Agrobacterium group</taxon>
        <taxon>Rhizobium</taxon>
    </lineage>
</organism>
<dbReference type="PANTHER" id="PTHR43883">
    <property type="entry name" value="SLR0207 PROTEIN"/>
    <property type="match status" value="1"/>
</dbReference>